<dbReference type="InterPro" id="IPR023193">
    <property type="entry name" value="EPSP_synthase_CS"/>
</dbReference>
<dbReference type="InterPro" id="IPR006264">
    <property type="entry name" value="EPSP_synthase"/>
</dbReference>
<dbReference type="AlphaFoldDB" id="D2C7Y3"/>
<dbReference type="GO" id="GO:0003866">
    <property type="term" value="F:3-phosphoshikimate 1-carboxyvinyltransferase activity"/>
    <property type="evidence" value="ECO:0007669"/>
    <property type="project" value="UniProtKB-UniRule"/>
</dbReference>
<keyword evidence="4 9" id="KW-0963">Cytoplasm</keyword>
<evidence type="ECO:0000256" key="1">
    <source>
        <dbReference type="ARBA" id="ARBA00002174"/>
    </source>
</evidence>
<evidence type="ECO:0000259" key="10">
    <source>
        <dbReference type="Pfam" id="PF00275"/>
    </source>
</evidence>
<organism evidence="11 12">
    <name type="scientific">Thermotoga petrophila (strain ATCC BAA-489 / DSM 13996 / JCM 10882 / RKU-10)</name>
    <name type="common">Thermotoga naphthophila</name>
    <dbReference type="NCBI Taxonomy" id="590168"/>
    <lineage>
        <taxon>Bacteria</taxon>
        <taxon>Thermotogati</taxon>
        <taxon>Thermotogota</taxon>
        <taxon>Thermotogae</taxon>
        <taxon>Thermotogales</taxon>
        <taxon>Thermotogaceae</taxon>
        <taxon>Thermotoga</taxon>
    </lineage>
</organism>
<dbReference type="HOGENOM" id="CLU_024321_0_1_0"/>
<dbReference type="GO" id="GO:0009073">
    <property type="term" value="P:aromatic amino acid family biosynthetic process"/>
    <property type="evidence" value="ECO:0007669"/>
    <property type="project" value="UniProtKB-KW"/>
</dbReference>
<feature type="binding site" evidence="9">
    <location>
        <position position="116"/>
    </location>
    <ligand>
        <name>phosphoenolpyruvate</name>
        <dbReference type="ChEBI" id="CHEBI:58702"/>
    </ligand>
</feature>
<dbReference type="NCBIfam" id="TIGR01356">
    <property type="entry name" value="aroA"/>
    <property type="match status" value="1"/>
</dbReference>
<keyword evidence="12" id="KW-1185">Reference proteome</keyword>
<dbReference type="RefSeq" id="WP_012896284.1">
    <property type="nucleotide sequence ID" value="NC_013642.1"/>
</dbReference>
<protein>
    <recommendedName>
        <fullName evidence="9">3-phosphoshikimate 1-carboxyvinyltransferase</fullName>
        <ecNumber evidence="9">2.5.1.19</ecNumber>
    </recommendedName>
    <alternativeName>
        <fullName evidence="9">5-enolpyruvylshikimate-3-phosphate synthase</fullName>
        <shortName evidence="9">EPSP synthase</shortName>
        <shortName evidence="9">EPSPS</shortName>
    </alternativeName>
</protein>
<evidence type="ECO:0000256" key="9">
    <source>
        <dbReference type="HAMAP-Rule" id="MF_00210"/>
    </source>
</evidence>
<evidence type="ECO:0000256" key="5">
    <source>
        <dbReference type="ARBA" id="ARBA00022605"/>
    </source>
</evidence>
<sequence length="421" mass="46550">MKVLPAKKVEGVLSVPPDKSITHRALILSALAETESTLYNLLRCLDTERTHDILEKLGTRFEGDWEKMKVFPKPFAEPIEPLFCGNSGTTTRLMSGVLASYEMFTVLYGDSSLSRRPMRRVIEPLEMMGARFMARQNNYLPMAIKGNHLSGIRYKTPVASAQVKSAVLLAGLRASGRTIVIEPAKSRDHTERMLKNLGVPVEVEGTRVVLEPATFRGFTMKVPGDISSAAFFVVLGAIHPNARITVTDVGLNPTRTGLLEVMKLMGANLEWEITEENLEPIGTVRVETSPNLKGVVVPEHLVPLMIDELPLVALLGVFAEGETVVRNAEELRKKESDRIRVLVENFKRLGVEIEEFKDGFKIVGKQSIKGGSVDPEGDHRMAMLFSIAGLVSEEGVDVKDHECVAVSFPNFYELLERVVIS</sequence>
<feature type="domain" description="Enolpyruvate transferase" evidence="10">
    <location>
        <begin position="6"/>
        <end position="414"/>
    </location>
</feature>
<name>D2C7Y3_THEP2</name>
<evidence type="ECO:0000256" key="4">
    <source>
        <dbReference type="ARBA" id="ARBA00022490"/>
    </source>
</evidence>
<feature type="binding site" evidence="9">
    <location>
        <position position="160"/>
    </location>
    <ligand>
        <name>3-phosphoshikimate</name>
        <dbReference type="ChEBI" id="CHEBI:145989"/>
    </ligand>
</feature>
<evidence type="ECO:0000256" key="2">
    <source>
        <dbReference type="ARBA" id="ARBA00004811"/>
    </source>
</evidence>
<dbReference type="Proteomes" id="UP000000940">
    <property type="component" value="Chromosome"/>
</dbReference>
<evidence type="ECO:0000256" key="8">
    <source>
        <dbReference type="ARBA" id="ARBA00044633"/>
    </source>
</evidence>
<dbReference type="CDD" id="cd01556">
    <property type="entry name" value="EPSP_synthase"/>
    <property type="match status" value="1"/>
</dbReference>
<dbReference type="EC" id="2.5.1.19" evidence="9"/>
<accession>D2C7Y3</accession>
<comment type="caution">
    <text evidence="9">Lacks conserved residue(s) required for the propagation of feature annotation.</text>
</comment>
<dbReference type="HAMAP" id="MF_00210">
    <property type="entry name" value="EPSP_synth"/>
    <property type="match status" value="1"/>
</dbReference>
<evidence type="ECO:0000256" key="3">
    <source>
        <dbReference type="ARBA" id="ARBA00009948"/>
    </source>
</evidence>
<comment type="subcellular location">
    <subcellularLocation>
        <location evidence="9">Cytoplasm</location>
    </subcellularLocation>
</comment>
<feature type="binding site" evidence="9">
    <location>
        <position position="19"/>
    </location>
    <ligand>
        <name>phosphoenolpyruvate</name>
        <dbReference type="ChEBI" id="CHEBI:58702"/>
    </ligand>
</feature>
<dbReference type="InterPro" id="IPR013792">
    <property type="entry name" value="RNA3'P_cycl/enolpyr_Trfase_a/b"/>
</dbReference>
<dbReference type="InterPro" id="IPR001986">
    <property type="entry name" value="Enolpyruvate_Tfrase_dom"/>
</dbReference>
<comment type="pathway">
    <text evidence="2 9">Metabolic intermediate biosynthesis; chorismate biosynthesis; chorismate from D-erythrose 4-phosphate and phosphoenolpyruvate: step 6/7.</text>
</comment>
<keyword evidence="5 9" id="KW-0028">Amino-acid biosynthesis</keyword>
<reference evidence="11 12" key="1">
    <citation type="submission" date="2009-12" db="EMBL/GenBank/DDBJ databases">
        <title>Complete sequence of Thermotoga petrophila RKU-1.</title>
        <authorList>
            <consortium name="US DOE Joint Genome Institute"/>
            <person name="Lucas S."/>
            <person name="Copeland A."/>
            <person name="Lapidus A."/>
            <person name="Glavina del Rio T."/>
            <person name="Dalin E."/>
            <person name="Tice H."/>
            <person name="Bruce D."/>
            <person name="Goodwin L."/>
            <person name="Pitluck S."/>
            <person name="Munk A.C."/>
            <person name="Brettin T."/>
            <person name="Detter J.C."/>
            <person name="Han C."/>
            <person name="Tapia R."/>
            <person name="Larimer F."/>
            <person name="Land M."/>
            <person name="Hauser L."/>
            <person name="Kyrpides N."/>
            <person name="Mikhailova N."/>
            <person name="Nelson K.E."/>
            <person name="Gogarten J.P."/>
            <person name="Noll K.M."/>
        </authorList>
    </citation>
    <scope>NUCLEOTIDE SEQUENCE [LARGE SCALE GENOMIC DNA]</scope>
    <source>
        <strain evidence="12">ATCC BAA-489 / DSM 13996 / JCM 10882 / RKU-10</strain>
    </source>
</reference>
<dbReference type="FunFam" id="3.65.10.10:FF:000006">
    <property type="entry name" value="3-phosphoshikimate 1-carboxyvinyltransferase"/>
    <property type="match status" value="1"/>
</dbReference>
<dbReference type="PANTHER" id="PTHR21090">
    <property type="entry name" value="AROM/DEHYDROQUINATE SYNTHASE"/>
    <property type="match status" value="1"/>
</dbReference>
<feature type="binding site" evidence="9">
    <location>
        <position position="162"/>
    </location>
    <ligand>
        <name>3-phosphoshikimate</name>
        <dbReference type="ChEBI" id="CHEBI:145989"/>
    </ligand>
</feature>
<feature type="binding site" evidence="9">
    <location>
        <position position="380"/>
    </location>
    <ligand>
        <name>phosphoenolpyruvate</name>
        <dbReference type="ChEBI" id="CHEBI:58702"/>
    </ligand>
</feature>
<dbReference type="UniPathway" id="UPA00053">
    <property type="reaction ID" value="UER00089"/>
</dbReference>
<dbReference type="PROSITE" id="PS00104">
    <property type="entry name" value="EPSP_SYNTHASE_1"/>
    <property type="match status" value="1"/>
</dbReference>
<keyword evidence="6 9" id="KW-0808">Transferase</keyword>
<proteinExistence type="inferred from homology"/>
<dbReference type="PIRSF" id="PIRSF000505">
    <property type="entry name" value="EPSPS"/>
    <property type="match status" value="1"/>
</dbReference>
<dbReference type="GO" id="GO:0009423">
    <property type="term" value="P:chorismate biosynthetic process"/>
    <property type="evidence" value="ECO:0007669"/>
    <property type="project" value="UniProtKB-UniRule"/>
</dbReference>
<comment type="similarity">
    <text evidence="3 9">Belongs to the EPSP synthase family.</text>
</comment>
<dbReference type="GO" id="GO:0005737">
    <property type="term" value="C:cytoplasm"/>
    <property type="evidence" value="ECO:0007669"/>
    <property type="project" value="UniProtKB-SubCell"/>
</dbReference>
<dbReference type="GO" id="GO:0008652">
    <property type="term" value="P:amino acid biosynthetic process"/>
    <property type="evidence" value="ECO:0007669"/>
    <property type="project" value="UniProtKB-KW"/>
</dbReference>
<feature type="binding site" evidence="9">
    <location>
        <position position="307"/>
    </location>
    <ligand>
        <name>3-phosphoshikimate</name>
        <dbReference type="ChEBI" id="CHEBI:145989"/>
    </ligand>
</feature>
<evidence type="ECO:0000313" key="12">
    <source>
        <dbReference type="Proteomes" id="UP000000940"/>
    </source>
</evidence>
<dbReference type="Pfam" id="PF00275">
    <property type="entry name" value="EPSP_synthase"/>
    <property type="match status" value="1"/>
</dbReference>
<evidence type="ECO:0000313" key="11">
    <source>
        <dbReference type="EMBL" id="ADA67069.1"/>
    </source>
</evidence>
<feature type="binding site" evidence="9">
    <location>
        <position position="20"/>
    </location>
    <ligand>
        <name>3-phosphoshikimate</name>
        <dbReference type="ChEBI" id="CHEBI:145989"/>
    </ligand>
</feature>
<dbReference type="Gene3D" id="3.65.10.10">
    <property type="entry name" value="Enolpyruvate transferase domain"/>
    <property type="match status" value="2"/>
</dbReference>
<evidence type="ECO:0000256" key="7">
    <source>
        <dbReference type="ARBA" id="ARBA00023141"/>
    </source>
</evidence>
<feature type="binding site" evidence="9">
    <location>
        <position position="19"/>
    </location>
    <ligand>
        <name>3-phosphoshikimate</name>
        <dbReference type="ChEBI" id="CHEBI:145989"/>
    </ligand>
</feature>
<dbReference type="KEGG" id="tnp:Tnap_0980"/>
<dbReference type="EMBL" id="CP001839">
    <property type="protein sequence ID" value="ADA67069.1"/>
    <property type="molecule type" value="Genomic_DNA"/>
</dbReference>
<evidence type="ECO:0000256" key="6">
    <source>
        <dbReference type="ARBA" id="ARBA00022679"/>
    </source>
</evidence>
<comment type="subunit">
    <text evidence="9">Monomer.</text>
</comment>
<dbReference type="SUPFAM" id="SSF55205">
    <property type="entry name" value="EPT/RTPC-like"/>
    <property type="match status" value="1"/>
</dbReference>
<comment type="function">
    <text evidence="1 9">Catalyzes the transfer of the enolpyruvyl moiety of phosphoenolpyruvate (PEP) to the 5-hydroxyl of shikimate-3-phosphate (S3P) to produce enolpyruvyl shikimate-3-phosphate and inorganic phosphate.</text>
</comment>
<dbReference type="PANTHER" id="PTHR21090:SF5">
    <property type="entry name" value="PENTAFUNCTIONAL AROM POLYPEPTIDE"/>
    <property type="match status" value="1"/>
</dbReference>
<feature type="binding site" evidence="9">
    <location>
        <position position="338"/>
    </location>
    <ligand>
        <name>phosphoenolpyruvate</name>
        <dbReference type="ChEBI" id="CHEBI:58702"/>
    </ligand>
</feature>
<dbReference type="InterPro" id="IPR036968">
    <property type="entry name" value="Enolpyruvate_Tfrase_sf"/>
</dbReference>
<feature type="binding site" evidence="9">
    <location>
        <position position="334"/>
    </location>
    <ligand>
        <name>3-phosphoshikimate</name>
        <dbReference type="ChEBI" id="CHEBI:145989"/>
    </ligand>
</feature>
<dbReference type="PROSITE" id="PS00885">
    <property type="entry name" value="EPSP_SYNTHASE_2"/>
    <property type="match status" value="1"/>
</dbReference>
<feature type="active site" description="Proton acceptor" evidence="9">
    <location>
        <position position="307"/>
    </location>
</feature>
<feature type="binding site" evidence="9">
    <location>
        <position position="24"/>
    </location>
    <ligand>
        <name>3-phosphoshikimate</name>
        <dbReference type="ChEBI" id="CHEBI:145989"/>
    </ligand>
</feature>
<gene>
    <name evidence="9" type="primary">aroA</name>
    <name evidence="11" type="ordered locus">Tnap_0980</name>
</gene>
<feature type="binding site" evidence="9">
    <location>
        <position position="88"/>
    </location>
    <ligand>
        <name>phosphoenolpyruvate</name>
        <dbReference type="ChEBI" id="CHEBI:58702"/>
    </ligand>
</feature>
<dbReference type="FunFam" id="3.65.10.10:FF:000005">
    <property type="entry name" value="3-phosphoshikimate 1-carboxyvinyltransferase"/>
    <property type="match status" value="1"/>
</dbReference>
<keyword evidence="7 9" id="KW-0057">Aromatic amino acid biosynthesis</keyword>
<comment type="catalytic activity">
    <reaction evidence="8">
        <text>3-phosphoshikimate + phosphoenolpyruvate = 5-O-(1-carboxyvinyl)-3-phosphoshikimate + phosphate</text>
        <dbReference type="Rhea" id="RHEA:21256"/>
        <dbReference type="ChEBI" id="CHEBI:43474"/>
        <dbReference type="ChEBI" id="CHEBI:57701"/>
        <dbReference type="ChEBI" id="CHEBI:58702"/>
        <dbReference type="ChEBI" id="CHEBI:145989"/>
        <dbReference type="EC" id="2.5.1.19"/>
    </reaction>
    <physiologicalReaction direction="left-to-right" evidence="8">
        <dbReference type="Rhea" id="RHEA:21257"/>
    </physiologicalReaction>
</comment>
<feature type="binding site" evidence="9">
    <location>
        <position position="162"/>
    </location>
    <ligand>
        <name>phosphoenolpyruvate</name>
        <dbReference type="ChEBI" id="CHEBI:58702"/>
    </ligand>
</feature>